<evidence type="ECO:0000313" key="5">
    <source>
        <dbReference type="Proteomes" id="UP001595868"/>
    </source>
</evidence>
<feature type="domain" description="Nudix hydrolase" evidence="3">
    <location>
        <begin position="6"/>
        <end position="149"/>
    </location>
</feature>
<keyword evidence="5" id="KW-1185">Reference proteome</keyword>
<proteinExistence type="predicted"/>
<accession>A0ABV8KQ77</accession>
<dbReference type="EMBL" id="JBHSBN010000013">
    <property type="protein sequence ID" value="MFC4108020.1"/>
    <property type="molecule type" value="Genomic_DNA"/>
</dbReference>
<dbReference type="SUPFAM" id="SSF55811">
    <property type="entry name" value="Nudix"/>
    <property type="match status" value="1"/>
</dbReference>
<dbReference type="RefSeq" id="WP_377547725.1">
    <property type="nucleotide sequence ID" value="NZ_JBHSBN010000013.1"/>
</dbReference>
<evidence type="ECO:0000256" key="2">
    <source>
        <dbReference type="ARBA" id="ARBA00022801"/>
    </source>
</evidence>
<protein>
    <submittedName>
        <fullName evidence="4">NUDIX domain-containing protein</fullName>
    </submittedName>
</protein>
<dbReference type="PROSITE" id="PS51462">
    <property type="entry name" value="NUDIX"/>
    <property type="match status" value="1"/>
</dbReference>
<dbReference type="CDD" id="cd18880">
    <property type="entry name" value="NUDIX_ADPRase"/>
    <property type="match status" value="1"/>
</dbReference>
<evidence type="ECO:0000259" key="3">
    <source>
        <dbReference type="PROSITE" id="PS51462"/>
    </source>
</evidence>
<comment type="caution">
    <text evidence="4">The sequence shown here is derived from an EMBL/GenBank/DDBJ whole genome shotgun (WGS) entry which is preliminary data.</text>
</comment>
<sequence>MTSEVRLENSAKAVILDRDKVLLLRYLDRKMGLGVWYSLPGGRQRFGETLEEALVRECREEIGAEVTPGRLLFVREYIHSRHELAGTGRDQHKVEFYFLAELGTEISADYVADESVSDEGQQGLCWCSLANLHDLNIFPTGLRQLGNTLNADDAETYWGDTY</sequence>
<gene>
    <name evidence="4" type="ORF">ACFOX0_19070</name>
</gene>
<dbReference type="Gene3D" id="3.90.79.10">
    <property type="entry name" value="Nucleoside Triphosphate Pyrophosphohydrolase"/>
    <property type="match status" value="1"/>
</dbReference>
<dbReference type="PANTHER" id="PTHR43046:SF14">
    <property type="entry name" value="MUTT_NUDIX FAMILY PROTEIN"/>
    <property type="match status" value="1"/>
</dbReference>
<name>A0ABV8KQ77_9ACTN</name>
<dbReference type="Proteomes" id="UP001595868">
    <property type="component" value="Unassembled WGS sequence"/>
</dbReference>
<evidence type="ECO:0000256" key="1">
    <source>
        <dbReference type="ARBA" id="ARBA00001946"/>
    </source>
</evidence>
<dbReference type="InterPro" id="IPR015797">
    <property type="entry name" value="NUDIX_hydrolase-like_dom_sf"/>
</dbReference>
<dbReference type="Pfam" id="PF00293">
    <property type="entry name" value="NUDIX"/>
    <property type="match status" value="1"/>
</dbReference>
<comment type="cofactor">
    <cofactor evidence="1">
        <name>Mg(2+)</name>
        <dbReference type="ChEBI" id="CHEBI:18420"/>
    </cofactor>
</comment>
<keyword evidence="2" id="KW-0378">Hydrolase</keyword>
<reference evidence="5" key="1">
    <citation type="journal article" date="2019" name="Int. J. Syst. Evol. Microbiol.">
        <title>The Global Catalogue of Microorganisms (GCM) 10K type strain sequencing project: providing services to taxonomists for standard genome sequencing and annotation.</title>
        <authorList>
            <consortium name="The Broad Institute Genomics Platform"/>
            <consortium name="The Broad Institute Genome Sequencing Center for Infectious Disease"/>
            <person name="Wu L."/>
            <person name="Ma J."/>
        </authorList>
    </citation>
    <scope>NUCLEOTIDE SEQUENCE [LARGE SCALE GENOMIC DNA]</scope>
    <source>
        <strain evidence="5">2902at01</strain>
    </source>
</reference>
<evidence type="ECO:0000313" key="4">
    <source>
        <dbReference type="EMBL" id="MFC4108020.1"/>
    </source>
</evidence>
<dbReference type="InterPro" id="IPR000086">
    <property type="entry name" value="NUDIX_hydrolase_dom"/>
</dbReference>
<dbReference type="PANTHER" id="PTHR43046">
    <property type="entry name" value="GDP-MANNOSE MANNOSYL HYDROLASE"/>
    <property type="match status" value="1"/>
</dbReference>
<dbReference type="PRINTS" id="PR00502">
    <property type="entry name" value="NUDIXFAMILY"/>
</dbReference>
<organism evidence="4 5">
    <name type="scientific">Micromonospora zhanjiangensis</name>
    <dbReference type="NCBI Taxonomy" id="1522057"/>
    <lineage>
        <taxon>Bacteria</taxon>
        <taxon>Bacillati</taxon>
        <taxon>Actinomycetota</taxon>
        <taxon>Actinomycetes</taxon>
        <taxon>Micromonosporales</taxon>
        <taxon>Micromonosporaceae</taxon>
        <taxon>Micromonospora</taxon>
    </lineage>
</organism>
<dbReference type="InterPro" id="IPR020476">
    <property type="entry name" value="Nudix_hydrolase"/>
</dbReference>